<comment type="caution">
    <text evidence="2">The sequence shown here is derived from an EMBL/GenBank/DDBJ whole genome shotgun (WGS) entry which is preliminary data.</text>
</comment>
<sequence length="116" mass="13166">MMITDKYDPICLEAIDGNAVDWVRDHGSVEGDDCSWMDLAVPSERTIASPKPQSTDACDDSTDDRRSDDHKGIDMNTDMQVGVHCTCSLVVRFVINIIVFEYKFWSFLRKFIVSLI</sequence>
<proteinExistence type="predicted"/>
<feature type="region of interest" description="Disordered" evidence="1">
    <location>
        <begin position="44"/>
        <end position="73"/>
    </location>
</feature>
<dbReference type="AlphaFoldDB" id="A0A7J0F974"/>
<evidence type="ECO:0000313" key="2">
    <source>
        <dbReference type="EMBL" id="GFY94749.1"/>
    </source>
</evidence>
<keyword evidence="3" id="KW-1185">Reference proteome</keyword>
<feature type="compositionally biased region" description="Basic and acidic residues" evidence="1">
    <location>
        <begin position="63"/>
        <end position="73"/>
    </location>
</feature>
<dbReference type="EMBL" id="BJWL01000010">
    <property type="protein sequence ID" value="GFY94749.1"/>
    <property type="molecule type" value="Genomic_DNA"/>
</dbReference>
<evidence type="ECO:0000313" key="3">
    <source>
        <dbReference type="Proteomes" id="UP000585474"/>
    </source>
</evidence>
<evidence type="ECO:0000256" key="1">
    <source>
        <dbReference type="SAM" id="MobiDB-lite"/>
    </source>
</evidence>
<name>A0A7J0F974_9ERIC</name>
<gene>
    <name evidence="2" type="ORF">Acr_10g0001340</name>
</gene>
<dbReference type="Proteomes" id="UP000585474">
    <property type="component" value="Unassembled WGS sequence"/>
</dbReference>
<accession>A0A7J0F974</accession>
<organism evidence="2 3">
    <name type="scientific">Actinidia rufa</name>
    <dbReference type="NCBI Taxonomy" id="165716"/>
    <lineage>
        <taxon>Eukaryota</taxon>
        <taxon>Viridiplantae</taxon>
        <taxon>Streptophyta</taxon>
        <taxon>Embryophyta</taxon>
        <taxon>Tracheophyta</taxon>
        <taxon>Spermatophyta</taxon>
        <taxon>Magnoliopsida</taxon>
        <taxon>eudicotyledons</taxon>
        <taxon>Gunneridae</taxon>
        <taxon>Pentapetalae</taxon>
        <taxon>asterids</taxon>
        <taxon>Ericales</taxon>
        <taxon>Actinidiaceae</taxon>
        <taxon>Actinidia</taxon>
    </lineage>
</organism>
<reference evidence="2 3" key="1">
    <citation type="submission" date="2019-07" db="EMBL/GenBank/DDBJ databases">
        <title>De Novo Assembly of kiwifruit Actinidia rufa.</title>
        <authorList>
            <person name="Sugita-Konishi S."/>
            <person name="Sato K."/>
            <person name="Mori E."/>
            <person name="Abe Y."/>
            <person name="Kisaki G."/>
            <person name="Hamano K."/>
            <person name="Suezawa K."/>
            <person name="Otani M."/>
            <person name="Fukuda T."/>
            <person name="Manabe T."/>
            <person name="Gomi K."/>
            <person name="Tabuchi M."/>
            <person name="Akimitsu K."/>
            <person name="Kataoka I."/>
        </authorList>
    </citation>
    <scope>NUCLEOTIDE SEQUENCE [LARGE SCALE GENOMIC DNA]</scope>
    <source>
        <strain evidence="3">cv. Fuchu</strain>
    </source>
</reference>
<protein>
    <submittedName>
        <fullName evidence="2">Uncharacterized protein</fullName>
    </submittedName>
</protein>
<dbReference type="OrthoDB" id="1741262at2759"/>